<dbReference type="AlphaFoldDB" id="A0A7W3J921"/>
<dbReference type="NCBIfam" id="TIGR02138">
    <property type="entry name" value="phosphate_pstC"/>
    <property type="match status" value="1"/>
</dbReference>
<dbReference type="GO" id="GO:0005886">
    <property type="term" value="C:plasma membrane"/>
    <property type="evidence" value="ECO:0007669"/>
    <property type="project" value="UniProtKB-SubCell"/>
</dbReference>
<dbReference type="GO" id="GO:0006817">
    <property type="term" value="P:phosphate ion transport"/>
    <property type="evidence" value="ECO:0007669"/>
    <property type="project" value="UniProtKB-KW"/>
</dbReference>
<evidence type="ECO:0000256" key="9">
    <source>
        <dbReference type="RuleBase" id="RU363032"/>
    </source>
</evidence>
<keyword evidence="3 9" id="KW-0813">Transport</keyword>
<dbReference type="InterPro" id="IPR051124">
    <property type="entry name" value="Phosphate_Transport_Permease"/>
</dbReference>
<dbReference type="CDD" id="cd06261">
    <property type="entry name" value="TM_PBP2"/>
    <property type="match status" value="1"/>
</dbReference>
<keyword evidence="4 10" id="KW-1003">Cell membrane</keyword>
<dbReference type="RefSeq" id="WP_182616613.1">
    <property type="nucleotide sequence ID" value="NZ_BAAATF010000003.1"/>
</dbReference>
<dbReference type="SUPFAM" id="SSF161098">
    <property type="entry name" value="MetI-like"/>
    <property type="match status" value="1"/>
</dbReference>
<evidence type="ECO:0000256" key="5">
    <source>
        <dbReference type="ARBA" id="ARBA00022592"/>
    </source>
</evidence>
<feature type="transmembrane region" description="Helical" evidence="9">
    <location>
        <begin position="123"/>
        <end position="153"/>
    </location>
</feature>
<evidence type="ECO:0000256" key="10">
    <source>
        <dbReference type="RuleBase" id="RU363054"/>
    </source>
</evidence>
<comment type="subcellular location">
    <subcellularLocation>
        <location evidence="1 9">Cell membrane</location>
        <topology evidence="1 9">Multi-pass membrane protein</topology>
    </subcellularLocation>
</comment>
<dbReference type="Pfam" id="PF00528">
    <property type="entry name" value="BPD_transp_1"/>
    <property type="match status" value="1"/>
</dbReference>
<evidence type="ECO:0000256" key="2">
    <source>
        <dbReference type="ARBA" id="ARBA00007069"/>
    </source>
</evidence>
<dbReference type="Gene3D" id="1.10.3720.10">
    <property type="entry name" value="MetI-like"/>
    <property type="match status" value="1"/>
</dbReference>
<dbReference type="PANTHER" id="PTHR30425">
    <property type="entry name" value="PHOSPHATE TRANSPORT SYSTEM PERMEASE PROTEIN PST"/>
    <property type="match status" value="1"/>
</dbReference>
<evidence type="ECO:0000259" key="12">
    <source>
        <dbReference type="PROSITE" id="PS50928"/>
    </source>
</evidence>
<feature type="transmembrane region" description="Helical" evidence="9">
    <location>
        <begin position="225"/>
        <end position="249"/>
    </location>
</feature>
<sequence>MSPDPGEPVPEHRERPRPESDQAAPRDAAVAELERQRTELRELGLETSPAPRDALVDPTRPLVSRRGWQDLTFRAAAHSGGTLVLLIMTLVGVFLLWRGAQAIDVAGWDFVTEQDWEPNSGRFGIAAVLFGTVVIGLTAISVAVPLALVTATYITEYAPAGIKRFLIGVIDLMAAIPSVVYGLWGAYWLEGNLLPVAEWVSTYFGWIPVFAVSQFDPDDPLATPTVFTASAILAGLIVSMMVAPISAAIMREVFDQAPVGEREGALALGASKWGVIRNVVYPFGTGGIIGGTMLGLGRALGETIAVYLVISPLFVINWQVLSTGTNSISSLIALKHGEANDFEVSALMAAGLVLFLITMLINFAAGFIIQRSRSGAAS</sequence>
<keyword evidence="7 9" id="KW-1133">Transmembrane helix</keyword>
<evidence type="ECO:0000256" key="8">
    <source>
        <dbReference type="ARBA" id="ARBA00023136"/>
    </source>
</evidence>
<dbReference type="PANTHER" id="PTHR30425:SF1">
    <property type="entry name" value="PHOSPHATE TRANSPORT SYSTEM PERMEASE PROTEIN PSTC"/>
    <property type="match status" value="1"/>
</dbReference>
<keyword evidence="6 9" id="KW-0812">Transmembrane</keyword>
<reference evidence="13 14" key="1">
    <citation type="submission" date="2020-07" db="EMBL/GenBank/DDBJ databases">
        <title>Sequencing the genomes of 1000 actinobacteria strains.</title>
        <authorList>
            <person name="Klenk H.-P."/>
        </authorList>
    </citation>
    <scope>NUCLEOTIDE SEQUENCE [LARGE SCALE GENOMIC DNA]</scope>
    <source>
        <strain evidence="13 14">DSM 44121</strain>
    </source>
</reference>
<evidence type="ECO:0000313" key="13">
    <source>
        <dbReference type="EMBL" id="MBA8808540.1"/>
    </source>
</evidence>
<feature type="transmembrane region" description="Helical" evidence="9">
    <location>
        <begin position="75"/>
        <end position="97"/>
    </location>
</feature>
<evidence type="ECO:0000256" key="3">
    <source>
        <dbReference type="ARBA" id="ARBA00022448"/>
    </source>
</evidence>
<feature type="transmembrane region" description="Helical" evidence="9">
    <location>
        <begin position="165"/>
        <end position="187"/>
    </location>
</feature>
<keyword evidence="8 9" id="KW-0472">Membrane</keyword>
<dbReference type="Proteomes" id="UP000540568">
    <property type="component" value="Unassembled WGS sequence"/>
</dbReference>
<protein>
    <recommendedName>
        <fullName evidence="10">Phosphate transport system permease protein</fullName>
    </recommendedName>
</protein>
<organism evidence="13 14">
    <name type="scientific">Promicromonospora sukumoe</name>
    <dbReference type="NCBI Taxonomy" id="88382"/>
    <lineage>
        <taxon>Bacteria</taxon>
        <taxon>Bacillati</taxon>
        <taxon>Actinomycetota</taxon>
        <taxon>Actinomycetes</taxon>
        <taxon>Micrococcales</taxon>
        <taxon>Promicromonosporaceae</taxon>
        <taxon>Promicromonospora</taxon>
    </lineage>
</organism>
<gene>
    <name evidence="13" type="ORF">FHX71_002482</name>
</gene>
<feature type="domain" description="ABC transmembrane type-1" evidence="12">
    <location>
        <begin position="129"/>
        <end position="365"/>
    </location>
</feature>
<feature type="compositionally biased region" description="Basic and acidic residues" evidence="11">
    <location>
        <begin position="9"/>
        <end position="20"/>
    </location>
</feature>
<proteinExistence type="inferred from homology"/>
<evidence type="ECO:0000256" key="6">
    <source>
        <dbReference type="ARBA" id="ARBA00022692"/>
    </source>
</evidence>
<feature type="transmembrane region" description="Helical" evidence="9">
    <location>
        <begin position="344"/>
        <end position="369"/>
    </location>
</feature>
<name>A0A7W3J921_9MICO</name>
<comment type="caution">
    <text evidence="13">The sequence shown here is derived from an EMBL/GenBank/DDBJ whole genome shotgun (WGS) entry which is preliminary data.</text>
</comment>
<evidence type="ECO:0000256" key="1">
    <source>
        <dbReference type="ARBA" id="ARBA00004651"/>
    </source>
</evidence>
<feature type="transmembrane region" description="Helical" evidence="9">
    <location>
        <begin position="193"/>
        <end position="213"/>
    </location>
</feature>
<dbReference type="InterPro" id="IPR035906">
    <property type="entry name" value="MetI-like_sf"/>
</dbReference>
<feature type="transmembrane region" description="Helical" evidence="9">
    <location>
        <begin position="304"/>
        <end position="321"/>
    </location>
</feature>
<evidence type="ECO:0000256" key="7">
    <source>
        <dbReference type="ARBA" id="ARBA00022989"/>
    </source>
</evidence>
<keyword evidence="5 10" id="KW-0592">Phosphate transport</keyword>
<feature type="region of interest" description="Disordered" evidence="11">
    <location>
        <begin position="1"/>
        <end position="31"/>
    </location>
</feature>
<comment type="similarity">
    <text evidence="2 10">Belongs to the binding-protein-dependent transport system permease family. CysTW subfamily.</text>
</comment>
<keyword evidence="14" id="KW-1185">Reference proteome</keyword>
<dbReference type="EMBL" id="JACGWV010000001">
    <property type="protein sequence ID" value="MBA8808540.1"/>
    <property type="molecule type" value="Genomic_DNA"/>
</dbReference>
<accession>A0A7W3J921</accession>
<evidence type="ECO:0000313" key="14">
    <source>
        <dbReference type="Proteomes" id="UP000540568"/>
    </source>
</evidence>
<dbReference type="InterPro" id="IPR000515">
    <property type="entry name" value="MetI-like"/>
</dbReference>
<dbReference type="InterPro" id="IPR011864">
    <property type="entry name" value="Phosphate_PstC"/>
</dbReference>
<comment type="function">
    <text evidence="10">Part of the binding-protein-dependent transport system for phosphate; probably responsible for the translocation of the substrate across the membrane.</text>
</comment>
<evidence type="ECO:0000256" key="4">
    <source>
        <dbReference type="ARBA" id="ARBA00022475"/>
    </source>
</evidence>
<evidence type="ECO:0000256" key="11">
    <source>
        <dbReference type="SAM" id="MobiDB-lite"/>
    </source>
</evidence>
<dbReference type="GO" id="GO:0005315">
    <property type="term" value="F:phosphate transmembrane transporter activity"/>
    <property type="evidence" value="ECO:0007669"/>
    <property type="project" value="InterPro"/>
</dbReference>
<dbReference type="PROSITE" id="PS50928">
    <property type="entry name" value="ABC_TM1"/>
    <property type="match status" value="1"/>
</dbReference>